<evidence type="ECO:0000313" key="1">
    <source>
        <dbReference type="EMBL" id="QCD36015.1"/>
    </source>
</evidence>
<dbReference type="RefSeq" id="WP_123396389.1">
    <property type="nucleotide sequence ID" value="NZ_CANQMU010000006.1"/>
</dbReference>
<sequence length="277" mass="30592">MKLSHFITLSIISLLVFSGCHSSKRSLKPGEPLPENATLTQRYDALVDGYGNWSDVTVPVSFVLSSPQRFSISGRAKMIHDESIDISLRMLGFEVGRIYLTVDSVHVVVKPKKVYMSESLAEVSRVFKFSVGNVQDLIMGRPFVLGGSTLSRDTRNLVLQFIEGDAWSIMLAPSLAPASYGYRVCADNFLEYLVAGYNNGYLTASCGYSAPVDVEGVGAVSPDVDIKVVNPKQKIEASITWKWDNARWNEGIESEWTVPRGYKRIKAADVINNVAQD</sequence>
<protein>
    <submittedName>
        <fullName evidence="1">DUF4292 domain-containing protein</fullName>
    </submittedName>
</protein>
<name>A0A4P7VP33_9BACT</name>
<keyword evidence="2" id="KW-1185">Reference proteome</keyword>
<reference evidence="1 2" key="1">
    <citation type="submission" date="2019-02" db="EMBL/GenBank/DDBJ databases">
        <title>Isolation and identification of novel species under the genus Muribaculum.</title>
        <authorList>
            <person name="Miyake S."/>
            <person name="Ding Y."/>
            <person name="Low A."/>
            <person name="Soh M."/>
            <person name="Seedorf H."/>
        </authorList>
    </citation>
    <scope>NUCLEOTIDE SEQUENCE [LARGE SCALE GENOMIC DNA]</scope>
    <source>
        <strain evidence="1 2">TLL-A4</strain>
    </source>
</reference>
<organism evidence="1 2">
    <name type="scientific">Muribaculum gordoncarteri</name>
    <dbReference type="NCBI Taxonomy" id="2530390"/>
    <lineage>
        <taxon>Bacteria</taxon>
        <taxon>Pseudomonadati</taxon>
        <taxon>Bacteroidota</taxon>
        <taxon>Bacteroidia</taxon>
        <taxon>Bacteroidales</taxon>
        <taxon>Muribaculaceae</taxon>
        <taxon>Muribaculum</taxon>
    </lineage>
</organism>
<dbReference type="Proteomes" id="UP000297031">
    <property type="component" value="Chromosome"/>
</dbReference>
<dbReference type="EMBL" id="CP039393">
    <property type="protein sequence ID" value="QCD36015.1"/>
    <property type="molecule type" value="Genomic_DNA"/>
</dbReference>
<dbReference type="OrthoDB" id="1100408at2"/>
<dbReference type="InterPro" id="IPR025634">
    <property type="entry name" value="DUF4292"/>
</dbReference>
<dbReference type="Pfam" id="PF14125">
    <property type="entry name" value="DUF4292"/>
    <property type="match status" value="1"/>
</dbReference>
<dbReference type="PROSITE" id="PS51257">
    <property type="entry name" value="PROKAR_LIPOPROTEIN"/>
    <property type="match status" value="1"/>
</dbReference>
<accession>A0A4P7VP33</accession>
<dbReference type="KEGG" id="mgod:E7746_09030"/>
<evidence type="ECO:0000313" key="2">
    <source>
        <dbReference type="Proteomes" id="UP000297031"/>
    </source>
</evidence>
<proteinExistence type="predicted"/>
<gene>
    <name evidence="1" type="ORF">E7746_09030</name>
</gene>
<dbReference type="AlphaFoldDB" id="A0A4P7VP33"/>